<name>A0ABQ3R3D9_STRRR</name>
<evidence type="ECO:0000256" key="1">
    <source>
        <dbReference type="SAM" id="MobiDB-lite"/>
    </source>
</evidence>
<dbReference type="Proteomes" id="UP000646738">
    <property type="component" value="Unassembled WGS sequence"/>
</dbReference>
<gene>
    <name evidence="2" type="ORF">Srubr_02270</name>
</gene>
<organism evidence="2 3">
    <name type="scientific">Streptomyces rubradiris</name>
    <name type="common">Streptomyces achromogenes subsp. rubradiris</name>
    <dbReference type="NCBI Taxonomy" id="285531"/>
    <lineage>
        <taxon>Bacteria</taxon>
        <taxon>Bacillati</taxon>
        <taxon>Actinomycetota</taxon>
        <taxon>Actinomycetes</taxon>
        <taxon>Kitasatosporales</taxon>
        <taxon>Streptomycetaceae</taxon>
        <taxon>Streptomyces</taxon>
    </lineage>
</organism>
<keyword evidence="3" id="KW-1185">Reference proteome</keyword>
<evidence type="ECO:0000313" key="2">
    <source>
        <dbReference type="EMBL" id="GHI50381.1"/>
    </source>
</evidence>
<proteinExistence type="predicted"/>
<evidence type="ECO:0000313" key="3">
    <source>
        <dbReference type="Proteomes" id="UP000646738"/>
    </source>
</evidence>
<sequence length="280" mass="30915">MPHDPQPLDLDEIEARAAGLYEYATGLDAAWQDEADILAGTDVPQMAAEIRRLRVDASEQQAEIAKLIRWHGEDETAMKKMRGTIERLRAERAGQRAYEQRLREQHDLDVAELNRLRAGLATAREQAITDVGNWLSEHGQKVPAYLVRTVDIPTAVETLVVADDSDEMAASLRRDGFGDDEIANILGPGVTDGDAPEPTLLRWGLDDVMWGDDDSVTVLLSGPAGEPYWLELDPERATALRENLAGPDEEETHVVADDSDDPEHVDDCPGCETAESEARR</sequence>
<reference evidence="3" key="1">
    <citation type="submission" date="2023-07" db="EMBL/GenBank/DDBJ databases">
        <title>Whole genome shotgun sequence of Streptomyces achromogenes subsp. rubradiris NBRC 14000.</title>
        <authorList>
            <person name="Komaki H."/>
            <person name="Tamura T."/>
        </authorList>
    </citation>
    <scope>NUCLEOTIDE SEQUENCE [LARGE SCALE GENOMIC DNA]</scope>
    <source>
        <strain evidence="3">NBRC 14000</strain>
    </source>
</reference>
<dbReference type="RefSeq" id="WP_189999672.1">
    <property type="nucleotide sequence ID" value="NZ_BNCB01000032.1"/>
</dbReference>
<dbReference type="EMBL" id="BNEA01000001">
    <property type="protein sequence ID" value="GHI50381.1"/>
    <property type="molecule type" value="Genomic_DNA"/>
</dbReference>
<comment type="caution">
    <text evidence="2">The sequence shown here is derived from an EMBL/GenBank/DDBJ whole genome shotgun (WGS) entry which is preliminary data.</text>
</comment>
<feature type="region of interest" description="Disordered" evidence="1">
    <location>
        <begin position="244"/>
        <end position="280"/>
    </location>
</feature>
<accession>A0ABQ3R3D9</accession>
<feature type="compositionally biased region" description="Acidic residues" evidence="1">
    <location>
        <begin position="247"/>
        <end position="264"/>
    </location>
</feature>
<protein>
    <submittedName>
        <fullName evidence="2">Uncharacterized protein</fullName>
    </submittedName>
</protein>